<keyword evidence="4" id="KW-1185">Reference proteome</keyword>
<accession>A0ABW2B166</accession>
<reference evidence="4" key="1">
    <citation type="journal article" date="2019" name="Int. J. Syst. Evol. Microbiol.">
        <title>The Global Catalogue of Microorganisms (GCM) 10K type strain sequencing project: providing services to taxonomists for standard genome sequencing and annotation.</title>
        <authorList>
            <consortium name="The Broad Institute Genomics Platform"/>
            <consortium name="The Broad Institute Genome Sequencing Center for Infectious Disease"/>
            <person name="Wu L."/>
            <person name="Ma J."/>
        </authorList>
    </citation>
    <scope>NUCLEOTIDE SEQUENCE [LARGE SCALE GENOMIC DNA]</scope>
    <source>
        <strain evidence="4">CCUG 66188</strain>
    </source>
</reference>
<proteinExistence type="predicted"/>
<dbReference type="EMBL" id="JBHSWG010000001">
    <property type="protein sequence ID" value="MFC6759332.1"/>
    <property type="molecule type" value="Genomic_DNA"/>
</dbReference>
<evidence type="ECO:0000256" key="1">
    <source>
        <dbReference type="SAM" id="MobiDB-lite"/>
    </source>
</evidence>
<dbReference type="Proteomes" id="UP001596353">
    <property type="component" value="Unassembled WGS sequence"/>
</dbReference>
<evidence type="ECO:0000313" key="3">
    <source>
        <dbReference type="EMBL" id="MFC6759332.1"/>
    </source>
</evidence>
<organism evidence="3 4">
    <name type="scientific">Sulfitobacter porphyrae</name>
    <dbReference type="NCBI Taxonomy" id="1246864"/>
    <lineage>
        <taxon>Bacteria</taxon>
        <taxon>Pseudomonadati</taxon>
        <taxon>Pseudomonadota</taxon>
        <taxon>Alphaproteobacteria</taxon>
        <taxon>Rhodobacterales</taxon>
        <taxon>Roseobacteraceae</taxon>
        <taxon>Sulfitobacter</taxon>
    </lineage>
</organism>
<gene>
    <name evidence="3" type="ORF">ACFQFQ_07255</name>
</gene>
<feature type="region of interest" description="Disordered" evidence="1">
    <location>
        <begin position="52"/>
        <end position="83"/>
    </location>
</feature>
<sequence length="107" mass="11611">MRAEDNFFSLGGHSLLAVQAHRDIKAALGGVALSITDIFRFPTLGALAGHLDRAKGGTRRRRPVKQPGTEARQGAEMRPALPVLSPEAADIVQKRRAMRAGRRKMDA</sequence>
<dbReference type="InterPro" id="IPR036736">
    <property type="entry name" value="ACP-like_sf"/>
</dbReference>
<dbReference type="Pfam" id="PF00550">
    <property type="entry name" value="PP-binding"/>
    <property type="match status" value="1"/>
</dbReference>
<dbReference type="InterPro" id="IPR009081">
    <property type="entry name" value="PP-bd_ACP"/>
</dbReference>
<dbReference type="SUPFAM" id="SSF47336">
    <property type="entry name" value="ACP-like"/>
    <property type="match status" value="1"/>
</dbReference>
<name>A0ABW2B166_9RHOB</name>
<dbReference type="Gene3D" id="1.10.1200.10">
    <property type="entry name" value="ACP-like"/>
    <property type="match status" value="1"/>
</dbReference>
<dbReference type="PROSITE" id="PS50075">
    <property type="entry name" value="CARRIER"/>
    <property type="match status" value="1"/>
</dbReference>
<protein>
    <submittedName>
        <fullName evidence="3">Phosphopantetheine-binding protein</fullName>
    </submittedName>
</protein>
<comment type="caution">
    <text evidence="3">The sequence shown here is derived from an EMBL/GenBank/DDBJ whole genome shotgun (WGS) entry which is preliminary data.</text>
</comment>
<feature type="domain" description="Carrier" evidence="2">
    <location>
        <begin position="1"/>
        <end position="55"/>
    </location>
</feature>
<evidence type="ECO:0000259" key="2">
    <source>
        <dbReference type="PROSITE" id="PS50075"/>
    </source>
</evidence>
<evidence type="ECO:0000313" key="4">
    <source>
        <dbReference type="Proteomes" id="UP001596353"/>
    </source>
</evidence>